<proteinExistence type="predicted"/>
<protein>
    <recommendedName>
        <fullName evidence="3">Phytanoyl-CoA dioxygenase</fullName>
    </recommendedName>
</protein>
<comment type="caution">
    <text evidence="1">The sequence shown here is derived from an EMBL/GenBank/DDBJ whole genome shotgun (WGS) entry which is preliminary data.</text>
</comment>
<dbReference type="Gene3D" id="2.60.120.620">
    <property type="entry name" value="q2cbj1_9rhob like domain"/>
    <property type="match status" value="1"/>
</dbReference>
<gene>
    <name evidence="1" type="ORF">Daus18300_002369</name>
</gene>
<evidence type="ECO:0008006" key="3">
    <source>
        <dbReference type="Google" id="ProtNLM"/>
    </source>
</evidence>
<dbReference type="SUPFAM" id="SSF51197">
    <property type="entry name" value="Clavaminate synthase-like"/>
    <property type="match status" value="1"/>
</dbReference>
<dbReference type="Proteomes" id="UP001583177">
    <property type="component" value="Unassembled WGS sequence"/>
</dbReference>
<dbReference type="EMBL" id="JAWRVE010000014">
    <property type="protein sequence ID" value="KAL1877385.1"/>
    <property type="molecule type" value="Genomic_DNA"/>
</dbReference>
<organism evidence="1 2">
    <name type="scientific">Diaporthe australafricana</name>
    <dbReference type="NCBI Taxonomy" id="127596"/>
    <lineage>
        <taxon>Eukaryota</taxon>
        <taxon>Fungi</taxon>
        <taxon>Dikarya</taxon>
        <taxon>Ascomycota</taxon>
        <taxon>Pezizomycotina</taxon>
        <taxon>Sordariomycetes</taxon>
        <taxon>Sordariomycetidae</taxon>
        <taxon>Diaporthales</taxon>
        <taxon>Diaporthaceae</taxon>
        <taxon>Diaporthe</taxon>
    </lineage>
</organism>
<accession>A0ABR3XNQ1</accession>
<reference evidence="1 2" key="1">
    <citation type="journal article" date="2024" name="IMA Fungus">
        <title>IMA Genome - F19 : A genome assembly and annotation guide to empower mycologists, including annotated draft genome sequences of Ceratocystis pirilliformis, Diaporthe australafricana, Fusarium ophioides, Paecilomyces lecythidis, and Sporothrix stenoceras.</title>
        <authorList>
            <person name="Aylward J."/>
            <person name="Wilson A.M."/>
            <person name="Visagie C.M."/>
            <person name="Spraker J."/>
            <person name="Barnes I."/>
            <person name="Buitendag C."/>
            <person name="Ceriani C."/>
            <person name="Del Mar Angel L."/>
            <person name="du Plessis D."/>
            <person name="Fuchs T."/>
            <person name="Gasser K."/>
            <person name="Kramer D."/>
            <person name="Li W."/>
            <person name="Munsamy K."/>
            <person name="Piso A."/>
            <person name="Price J.L."/>
            <person name="Sonnekus B."/>
            <person name="Thomas C."/>
            <person name="van der Nest A."/>
            <person name="van Dijk A."/>
            <person name="van Heerden A."/>
            <person name="van Vuuren N."/>
            <person name="Yilmaz N."/>
            <person name="Duong T.A."/>
            <person name="van der Merwe N.A."/>
            <person name="Wingfield M.J."/>
            <person name="Wingfield B.D."/>
        </authorList>
    </citation>
    <scope>NUCLEOTIDE SEQUENCE [LARGE SCALE GENOMIC DNA]</scope>
    <source>
        <strain evidence="1 2">CMW 18300</strain>
    </source>
</reference>
<evidence type="ECO:0000313" key="2">
    <source>
        <dbReference type="Proteomes" id="UP001583177"/>
    </source>
</evidence>
<keyword evidence="2" id="KW-1185">Reference proteome</keyword>
<evidence type="ECO:0000313" key="1">
    <source>
        <dbReference type="EMBL" id="KAL1877385.1"/>
    </source>
</evidence>
<sequence>MVVVPVLTPEEKEHFLTHGWLKIPGAFTKEQAAEITKDVWVRLGMDPNDKTTWHRIWTNMPHHNTFDAADFAPRAWAAVGELCGGEDRVDPAFRHWRDSLIVNLGSAEREGKPDPPRDLKRWHVDGDFFVHYLDSPEQGLLVVPLFTDVPPSGGGTVIYPRGMREVAQHLRDNPAGVSPRMVPRGHPRFGDDYRNDEDLSWFQQVAMRGADDDFVEVCGDAGDVFLLHPLMLHCSTNNALRHVRIITNPPIALKEPFRFDRDDGSEYSLVERATLRMLGKEGEGLKGWKITKPREGIVPERMRIQEQWKQEELKRLEEQRRLAAGVTA</sequence>
<name>A0ABR3XNQ1_9PEZI</name>